<dbReference type="PROSITE" id="PS50888">
    <property type="entry name" value="BHLH"/>
    <property type="match status" value="1"/>
</dbReference>
<sequence>MVRTVKSHHEGDEDDDLDFSSKALDDSSEKVTTEGRSSDQKTNTLRSKHSETEQRRRSKINERFQTLRDLIPENDQKRDKASFLLEVIQYIQFLKEKIQMYEGASQDWSPEPSKLMPWRRSSSGPPQIFTEQSQLTRSGSAHEENIVVDSILLPNNTRDSVESGMNGEAGYKIMDEHHREVINEVIPYNMPLQPSLFDGISIQPSHGSSTYTDQLASEAQLFEWSDKQHKIHSEDLIFDQNDRDELKNKCRDDSSPNDYSQRLLNTLNQTLASMGVDISRANISVELDVGNYTSSRTAISAFNGCENYDHAHKKLRR</sequence>
<gene>
    <name evidence="7" type="ORF">CEURO_LOCUS11433</name>
</gene>
<keyword evidence="4" id="KW-0539">Nucleus</keyword>
<organism evidence="7 8">
    <name type="scientific">Cuscuta europaea</name>
    <name type="common">European dodder</name>
    <dbReference type="NCBI Taxonomy" id="41803"/>
    <lineage>
        <taxon>Eukaryota</taxon>
        <taxon>Viridiplantae</taxon>
        <taxon>Streptophyta</taxon>
        <taxon>Embryophyta</taxon>
        <taxon>Tracheophyta</taxon>
        <taxon>Spermatophyta</taxon>
        <taxon>Magnoliopsida</taxon>
        <taxon>eudicotyledons</taxon>
        <taxon>Gunneridae</taxon>
        <taxon>Pentapetalae</taxon>
        <taxon>asterids</taxon>
        <taxon>lamiids</taxon>
        <taxon>Solanales</taxon>
        <taxon>Convolvulaceae</taxon>
        <taxon>Cuscuteae</taxon>
        <taxon>Cuscuta</taxon>
        <taxon>Cuscuta subgen. Cuscuta</taxon>
    </lineage>
</organism>
<dbReference type="GO" id="GO:0003700">
    <property type="term" value="F:DNA-binding transcription factor activity"/>
    <property type="evidence" value="ECO:0007669"/>
    <property type="project" value="InterPro"/>
</dbReference>
<protein>
    <recommendedName>
        <fullName evidence="6">BHLH domain-containing protein</fullName>
    </recommendedName>
</protein>
<comment type="caution">
    <text evidence="7">The sequence shown here is derived from an EMBL/GenBank/DDBJ whole genome shotgun (WGS) entry which is preliminary data.</text>
</comment>
<dbReference type="InterPro" id="IPR044295">
    <property type="entry name" value="BIM1/2/3"/>
</dbReference>
<evidence type="ECO:0000256" key="3">
    <source>
        <dbReference type="ARBA" id="ARBA00023163"/>
    </source>
</evidence>
<dbReference type="EMBL" id="CAMAPE010000025">
    <property type="protein sequence ID" value="CAH9090944.1"/>
    <property type="molecule type" value="Genomic_DNA"/>
</dbReference>
<dbReference type="Proteomes" id="UP001152484">
    <property type="component" value="Unassembled WGS sequence"/>
</dbReference>
<keyword evidence="8" id="KW-1185">Reference proteome</keyword>
<evidence type="ECO:0000259" key="6">
    <source>
        <dbReference type="PROSITE" id="PS50888"/>
    </source>
</evidence>
<dbReference type="GO" id="GO:0005634">
    <property type="term" value="C:nucleus"/>
    <property type="evidence" value="ECO:0007669"/>
    <property type="project" value="UniProtKB-SubCell"/>
</dbReference>
<feature type="region of interest" description="Disordered" evidence="5">
    <location>
        <begin position="1"/>
        <end position="60"/>
    </location>
</feature>
<evidence type="ECO:0000256" key="4">
    <source>
        <dbReference type="ARBA" id="ARBA00023242"/>
    </source>
</evidence>
<comment type="subcellular location">
    <subcellularLocation>
        <location evidence="1">Nucleus</location>
    </subcellularLocation>
</comment>
<evidence type="ECO:0000313" key="8">
    <source>
        <dbReference type="Proteomes" id="UP001152484"/>
    </source>
</evidence>
<dbReference type="AlphaFoldDB" id="A0A9P1EAK4"/>
<evidence type="ECO:0000256" key="2">
    <source>
        <dbReference type="ARBA" id="ARBA00023015"/>
    </source>
</evidence>
<dbReference type="PANTHER" id="PTHR46412">
    <property type="entry name" value="BES1-INTERACTING MYC-LIKE PROTEIN"/>
    <property type="match status" value="1"/>
</dbReference>
<proteinExistence type="predicted"/>
<dbReference type="InterPro" id="IPR036638">
    <property type="entry name" value="HLH_DNA-bd_sf"/>
</dbReference>
<evidence type="ECO:0000256" key="1">
    <source>
        <dbReference type="ARBA" id="ARBA00004123"/>
    </source>
</evidence>
<accession>A0A9P1EAK4</accession>
<feature type="compositionally biased region" description="Basic and acidic residues" evidence="5">
    <location>
        <begin position="23"/>
        <end position="39"/>
    </location>
</feature>
<evidence type="ECO:0000313" key="7">
    <source>
        <dbReference type="EMBL" id="CAH9090944.1"/>
    </source>
</evidence>
<dbReference type="InterPro" id="IPR011598">
    <property type="entry name" value="bHLH_dom"/>
</dbReference>
<feature type="region of interest" description="Disordered" evidence="5">
    <location>
        <begin position="105"/>
        <end position="127"/>
    </location>
</feature>
<keyword evidence="2" id="KW-0805">Transcription regulation</keyword>
<dbReference type="PANTHER" id="PTHR46412:SF9">
    <property type="entry name" value="TRANSCRIPTION FACTOR BIM3"/>
    <property type="match status" value="1"/>
</dbReference>
<dbReference type="GO" id="GO:0006351">
    <property type="term" value="P:DNA-templated transcription"/>
    <property type="evidence" value="ECO:0007669"/>
    <property type="project" value="InterPro"/>
</dbReference>
<dbReference type="Gene3D" id="4.10.280.10">
    <property type="entry name" value="Helix-loop-helix DNA-binding domain"/>
    <property type="match status" value="1"/>
</dbReference>
<feature type="domain" description="BHLH" evidence="6">
    <location>
        <begin position="44"/>
        <end position="94"/>
    </location>
</feature>
<dbReference type="CDD" id="cd11453">
    <property type="entry name" value="bHLH_AtBIM_like"/>
    <property type="match status" value="1"/>
</dbReference>
<feature type="compositionally biased region" description="Basic and acidic residues" evidence="5">
    <location>
        <begin position="48"/>
        <end position="60"/>
    </location>
</feature>
<dbReference type="SUPFAM" id="SSF47459">
    <property type="entry name" value="HLH, helix-loop-helix DNA-binding domain"/>
    <property type="match status" value="1"/>
</dbReference>
<dbReference type="Pfam" id="PF00010">
    <property type="entry name" value="HLH"/>
    <property type="match status" value="1"/>
</dbReference>
<dbReference type="SMART" id="SM00353">
    <property type="entry name" value="HLH"/>
    <property type="match status" value="1"/>
</dbReference>
<name>A0A9P1EAK4_CUSEU</name>
<dbReference type="OrthoDB" id="690068at2759"/>
<evidence type="ECO:0000256" key="5">
    <source>
        <dbReference type="SAM" id="MobiDB-lite"/>
    </source>
</evidence>
<keyword evidence="3" id="KW-0804">Transcription</keyword>
<reference evidence="7" key="1">
    <citation type="submission" date="2022-07" db="EMBL/GenBank/DDBJ databases">
        <authorList>
            <person name="Macas J."/>
            <person name="Novak P."/>
            <person name="Neumann P."/>
        </authorList>
    </citation>
    <scope>NUCLEOTIDE SEQUENCE</scope>
</reference>
<dbReference type="GO" id="GO:0046983">
    <property type="term" value="F:protein dimerization activity"/>
    <property type="evidence" value="ECO:0007669"/>
    <property type="project" value="InterPro"/>
</dbReference>